<dbReference type="EMBL" id="RJUF01000002">
    <property type="protein sequence ID" value="MCP9761580.1"/>
    <property type="molecule type" value="Genomic_DNA"/>
</dbReference>
<organism evidence="2 3">
    <name type="scientific">Lacihabitans soyangensis</name>
    <dbReference type="NCBI Taxonomy" id="869394"/>
    <lineage>
        <taxon>Bacteria</taxon>
        <taxon>Pseudomonadati</taxon>
        <taxon>Bacteroidota</taxon>
        <taxon>Cytophagia</taxon>
        <taxon>Cytophagales</taxon>
        <taxon>Leadbetterellaceae</taxon>
        <taxon>Lacihabitans</taxon>
    </lineage>
</organism>
<feature type="chain" id="PRO_5042047665" description="Lipoprotein" evidence="1">
    <location>
        <begin position="25"/>
        <end position="216"/>
    </location>
</feature>
<keyword evidence="1" id="KW-0732">Signal</keyword>
<dbReference type="Proteomes" id="UP001204144">
    <property type="component" value="Unassembled WGS sequence"/>
</dbReference>
<name>A0AAE3H2D3_9BACT</name>
<evidence type="ECO:0000256" key="1">
    <source>
        <dbReference type="SAM" id="SignalP"/>
    </source>
</evidence>
<gene>
    <name evidence="2" type="ORF">EGI31_01345</name>
</gene>
<evidence type="ECO:0000313" key="3">
    <source>
        <dbReference type="Proteomes" id="UP001204144"/>
    </source>
</evidence>
<protein>
    <recommendedName>
        <fullName evidence="4">Lipoprotein</fullName>
    </recommendedName>
</protein>
<reference evidence="2 3" key="1">
    <citation type="submission" date="2018-11" db="EMBL/GenBank/DDBJ databases">
        <title>Novel bacteria species description.</title>
        <authorList>
            <person name="Han J.-H."/>
        </authorList>
    </citation>
    <scope>NUCLEOTIDE SEQUENCE [LARGE SCALE GENOMIC DNA]</scope>
    <source>
        <strain evidence="2 3">KCTC23259</strain>
    </source>
</reference>
<accession>A0AAE3H2D3</accession>
<evidence type="ECO:0000313" key="2">
    <source>
        <dbReference type="EMBL" id="MCP9761580.1"/>
    </source>
</evidence>
<comment type="caution">
    <text evidence="2">The sequence shown here is derived from an EMBL/GenBank/DDBJ whole genome shotgun (WGS) entry which is preliminary data.</text>
</comment>
<proteinExistence type="predicted"/>
<dbReference type="PROSITE" id="PS51257">
    <property type="entry name" value="PROKAR_LIPOPROTEIN"/>
    <property type="match status" value="1"/>
</dbReference>
<evidence type="ECO:0008006" key="4">
    <source>
        <dbReference type="Google" id="ProtNLM"/>
    </source>
</evidence>
<feature type="signal peptide" evidence="1">
    <location>
        <begin position="1"/>
        <end position="24"/>
    </location>
</feature>
<keyword evidence="3" id="KW-1185">Reference proteome</keyword>
<dbReference type="AlphaFoldDB" id="A0AAE3H2D3"/>
<sequence length="216" mass="24009">MITKMKHVVAMMALMGLVACNQNAGQNNSAEKIDSLATADTTVYPENLEASSFPNGELVHETGILKNYEDGGYPFATLNIEFPERKIEETFSLNLEEVKDINQETLSKSIGKYLDFSYVSNFENALMDIQSNGKSIFKTDAIPVTKEMKSITGVLNGANEVTGGDLPNKISVSNAEQTLDFEYYVTEDMVKFNGKTITVFYEERTSNNLVEIKILK</sequence>